<evidence type="ECO:0000256" key="6">
    <source>
        <dbReference type="ARBA" id="ARBA00022806"/>
    </source>
</evidence>
<dbReference type="PROSITE" id="PS51192">
    <property type="entry name" value="HELICASE_ATP_BIND_1"/>
    <property type="match status" value="1"/>
</dbReference>
<dbReference type="Pfam" id="PF00271">
    <property type="entry name" value="Helicase_C"/>
    <property type="match status" value="1"/>
</dbReference>
<keyword evidence="5" id="KW-0378">Hydrolase</keyword>
<dbReference type="CDD" id="cd18787">
    <property type="entry name" value="SF2_C_DEAD"/>
    <property type="match status" value="1"/>
</dbReference>
<keyword evidence="17" id="KW-1185">Reference proteome</keyword>
<evidence type="ECO:0000313" key="17">
    <source>
        <dbReference type="Proteomes" id="UP000038010"/>
    </source>
</evidence>
<dbReference type="GO" id="GO:0005524">
    <property type="term" value="F:ATP binding"/>
    <property type="evidence" value="ECO:0007669"/>
    <property type="project" value="UniProtKB-KW"/>
</dbReference>
<dbReference type="Pfam" id="PF00270">
    <property type="entry name" value="DEAD"/>
    <property type="match status" value="1"/>
</dbReference>
<gene>
    <name evidence="16" type="ORF">AB675_2229</name>
</gene>
<dbReference type="GO" id="GO:0016787">
    <property type="term" value="F:hydrolase activity"/>
    <property type="evidence" value="ECO:0007669"/>
    <property type="project" value="UniProtKB-KW"/>
</dbReference>
<feature type="short sequence motif" description="Q motif" evidence="11">
    <location>
        <begin position="269"/>
        <end position="297"/>
    </location>
</feature>
<evidence type="ECO:0000256" key="11">
    <source>
        <dbReference type="PROSITE-ProRule" id="PRU00552"/>
    </source>
</evidence>
<accession>A0A0N1HDJ0</accession>
<dbReference type="GO" id="GO:0042254">
    <property type="term" value="P:ribosome biogenesis"/>
    <property type="evidence" value="ECO:0007669"/>
    <property type="project" value="UniProtKB-KW"/>
</dbReference>
<dbReference type="CDD" id="cd17947">
    <property type="entry name" value="DEADc_DDX27"/>
    <property type="match status" value="1"/>
</dbReference>
<evidence type="ECO:0000259" key="15">
    <source>
        <dbReference type="PROSITE" id="PS51195"/>
    </source>
</evidence>
<evidence type="ECO:0000256" key="9">
    <source>
        <dbReference type="ARBA" id="ARBA00023242"/>
    </source>
</evidence>
<dbReference type="RefSeq" id="XP_018003039.1">
    <property type="nucleotide sequence ID" value="XM_018142183.1"/>
</dbReference>
<evidence type="ECO:0000259" key="14">
    <source>
        <dbReference type="PROSITE" id="PS51194"/>
    </source>
</evidence>
<evidence type="ECO:0000256" key="12">
    <source>
        <dbReference type="SAM" id="MobiDB-lite"/>
    </source>
</evidence>
<dbReference type="InterPro" id="IPR014001">
    <property type="entry name" value="Helicase_ATP-bd"/>
</dbReference>
<dbReference type="AlphaFoldDB" id="A0A0N1HDJ0"/>
<dbReference type="InterPro" id="IPR011545">
    <property type="entry name" value="DEAD/DEAH_box_helicase_dom"/>
</dbReference>
<keyword evidence="7" id="KW-0067">ATP-binding</keyword>
<reference evidence="16 17" key="1">
    <citation type="submission" date="2015-06" db="EMBL/GenBank/DDBJ databases">
        <title>Draft genome of the ant-associated black yeast Phialophora attae CBS 131958.</title>
        <authorList>
            <person name="Moreno L.F."/>
            <person name="Stielow B.J."/>
            <person name="de Hoog S."/>
            <person name="Vicente V.A."/>
            <person name="Weiss V.A."/>
            <person name="de Vries M."/>
            <person name="Cruz L.M."/>
            <person name="Souza E.M."/>
        </authorList>
    </citation>
    <scope>NUCLEOTIDE SEQUENCE [LARGE SCALE GENOMIC DNA]</scope>
    <source>
        <strain evidence="16 17">CBS 131958</strain>
    </source>
</reference>
<evidence type="ECO:0000256" key="10">
    <source>
        <dbReference type="ARBA" id="ARBA00047984"/>
    </source>
</evidence>
<feature type="region of interest" description="Disordered" evidence="12">
    <location>
        <begin position="126"/>
        <end position="249"/>
    </location>
</feature>
<dbReference type="GO" id="GO:0003723">
    <property type="term" value="F:RNA binding"/>
    <property type="evidence" value="ECO:0007669"/>
    <property type="project" value="UniProtKB-KW"/>
</dbReference>
<keyword evidence="6 16" id="KW-0347">Helicase</keyword>
<dbReference type="Proteomes" id="UP000038010">
    <property type="component" value="Unassembled WGS sequence"/>
</dbReference>
<feature type="compositionally biased region" description="Acidic residues" evidence="12">
    <location>
        <begin position="144"/>
        <end position="181"/>
    </location>
</feature>
<keyword evidence="8" id="KW-0694">RNA-binding</keyword>
<dbReference type="PROSITE" id="PS51195">
    <property type="entry name" value="Q_MOTIF"/>
    <property type="match status" value="1"/>
</dbReference>
<keyword evidence="9" id="KW-0539">Nucleus</keyword>
<dbReference type="GO" id="GO:0005634">
    <property type="term" value="C:nucleus"/>
    <property type="evidence" value="ECO:0007669"/>
    <property type="project" value="UniProtKB-SubCell"/>
</dbReference>
<feature type="compositionally biased region" description="Basic and acidic residues" evidence="12">
    <location>
        <begin position="789"/>
        <end position="802"/>
    </location>
</feature>
<dbReference type="GO" id="GO:0010467">
    <property type="term" value="P:gene expression"/>
    <property type="evidence" value="ECO:0007669"/>
    <property type="project" value="UniProtKB-ARBA"/>
</dbReference>
<feature type="compositionally biased region" description="Basic and acidic residues" evidence="12">
    <location>
        <begin position="734"/>
        <end position="759"/>
    </location>
</feature>
<evidence type="ECO:0000256" key="2">
    <source>
        <dbReference type="ARBA" id="ARBA00012552"/>
    </source>
</evidence>
<evidence type="ECO:0000256" key="1">
    <source>
        <dbReference type="ARBA" id="ARBA00004123"/>
    </source>
</evidence>
<feature type="non-terminal residue" evidence="16">
    <location>
        <position position="822"/>
    </location>
</feature>
<dbReference type="SMART" id="SM00490">
    <property type="entry name" value="HELICc"/>
    <property type="match status" value="1"/>
</dbReference>
<comment type="subcellular location">
    <subcellularLocation>
        <location evidence="1">Nucleus</location>
    </subcellularLocation>
</comment>
<evidence type="ECO:0000313" key="16">
    <source>
        <dbReference type="EMBL" id="KPI43076.1"/>
    </source>
</evidence>
<comment type="catalytic activity">
    <reaction evidence="10">
        <text>ATP + H2O = ADP + phosphate + H(+)</text>
        <dbReference type="Rhea" id="RHEA:13065"/>
        <dbReference type="ChEBI" id="CHEBI:15377"/>
        <dbReference type="ChEBI" id="CHEBI:15378"/>
        <dbReference type="ChEBI" id="CHEBI:30616"/>
        <dbReference type="ChEBI" id="CHEBI:43474"/>
        <dbReference type="ChEBI" id="CHEBI:456216"/>
        <dbReference type="EC" id="3.6.4.13"/>
    </reaction>
</comment>
<dbReference type="PANTHER" id="PTHR47959:SF1">
    <property type="entry name" value="ATP-DEPENDENT RNA HELICASE DBPA"/>
    <property type="match status" value="1"/>
</dbReference>
<dbReference type="PROSITE" id="PS00039">
    <property type="entry name" value="DEAD_ATP_HELICASE"/>
    <property type="match status" value="1"/>
</dbReference>
<sequence length="822" mass="89946">MPSADDDLIFTLSDNDSGDLSELEQPQTDRSTSNKRKRDLTAAAVPVKKNKKQKTQAVEQDDSDEEVDGIKDDALDSDFEFELGTNNLTEEIEDFDGWGATTTKTQTATKKGVDLDAIIARRAKVNGDAVVDAANNSEDHNDVEGIDEEAAESDEDSDVASDESSDGEDAPITFDDDELVVEDAFGASVAPEADEDGARASDEEEPASGTDEEDDDESVASPTAHPDDDGSASDADTDNTSPVSDDDEREKRAAFFAPEANPSDLSAAKSFQQFSLSRPILRAVAGLAFSTPTPIQQRTIPMALQGLDVVGSAVTGSGKTAAFLLPILERLLYRPRRVPTTRVAILMPTRELAVQCHSVAVALTKYTDITLATLVGGFSLREQEATLKKRPDIIIATPGRFIDHMRNSASFTISTIEILVLDEADRMLETGFADELDEILRTLPKSRQTMLFSATMTSSIDTLIRVGMTKPVRVSIASATTTNTTLTQEFVRLRPGREHLRLASLALLCLNHYKTRTIIFFRQKSTAHTTRILLGLLGLKAGELHGSMTQDQRISAVNAFKDGSITHLLATDLASRGLDIKNVAAVLNYEAPQTHEIYVHRVGRTARAGREGRACTIAAEPDRKVVKSAVRAARTQGAKVISRALPQDEVEAMHARLEILTEDDLPAILAEEKEAKLLAQTENELTRGENILKHKDEILARPKRTWFETEKEKLDAKKRGFEALNNPAGLKVQVKVERKKLSNKDKKRLDAKRERKEGGAESGGKGGKKKLLEQQSAAKDAAKKKKRRAEKDKVTGRTERSKKFGGGGGVRGHYDYRYGRRN</sequence>
<evidence type="ECO:0000256" key="4">
    <source>
        <dbReference type="ARBA" id="ARBA00022741"/>
    </source>
</evidence>
<feature type="compositionally biased region" description="Basic and acidic residues" evidence="12">
    <location>
        <begin position="812"/>
        <end position="822"/>
    </location>
</feature>
<evidence type="ECO:0000256" key="5">
    <source>
        <dbReference type="ARBA" id="ARBA00022801"/>
    </source>
</evidence>
<keyword evidence="3" id="KW-0690">Ribosome biogenesis</keyword>
<feature type="domain" description="Helicase ATP-binding" evidence="13">
    <location>
        <begin position="300"/>
        <end position="474"/>
    </location>
</feature>
<dbReference type="InterPro" id="IPR014014">
    <property type="entry name" value="RNA_helicase_DEAD_Q_motif"/>
</dbReference>
<feature type="domain" description="Helicase C-terminal" evidence="14">
    <location>
        <begin position="501"/>
        <end position="658"/>
    </location>
</feature>
<dbReference type="EMBL" id="LFJN01000006">
    <property type="protein sequence ID" value="KPI43076.1"/>
    <property type="molecule type" value="Genomic_DNA"/>
</dbReference>
<dbReference type="SMART" id="SM00487">
    <property type="entry name" value="DEXDc"/>
    <property type="match status" value="1"/>
</dbReference>
<feature type="domain" description="DEAD-box RNA helicase Q" evidence="15">
    <location>
        <begin position="269"/>
        <end position="297"/>
    </location>
</feature>
<dbReference type="GO" id="GO:0005829">
    <property type="term" value="C:cytosol"/>
    <property type="evidence" value="ECO:0007669"/>
    <property type="project" value="TreeGrafter"/>
</dbReference>
<dbReference type="InterPro" id="IPR000629">
    <property type="entry name" value="RNA-helicase_DEAD-box_CS"/>
</dbReference>
<protein>
    <recommendedName>
        <fullName evidence="2">RNA helicase</fullName>
        <ecNumber evidence="2">3.6.4.13</ecNumber>
    </recommendedName>
</protein>
<comment type="caution">
    <text evidence="16">The sequence shown here is derived from an EMBL/GenBank/DDBJ whole genome shotgun (WGS) entry which is preliminary data.</text>
</comment>
<dbReference type="GO" id="GO:0003724">
    <property type="term" value="F:RNA helicase activity"/>
    <property type="evidence" value="ECO:0007669"/>
    <property type="project" value="UniProtKB-EC"/>
</dbReference>
<dbReference type="GeneID" id="28734063"/>
<dbReference type="SUPFAM" id="SSF52540">
    <property type="entry name" value="P-loop containing nucleoside triphosphate hydrolases"/>
    <property type="match status" value="2"/>
</dbReference>
<dbReference type="EC" id="3.6.4.13" evidence="2"/>
<feature type="region of interest" description="Disordered" evidence="12">
    <location>
        <begin position="734"/>
        <end position="822"/>
    </location>
</feature>
<dbReference type="OrthoDB" id="10259843at2759"/>
<dbReference type="PANTHER" id="PTHR47959">
    <property type="entry name" value="ATP-DEPENDENT RNA HELICASE RHLE-RELATED"/>
    <property type="match status" value="1"/>
</dbReference>
<dbReference type="STRING" id="1664694.A0A0N1HDJ0"/>
<evidence type="ECO:0000256" key="7">
    <source>
        <dbReference type="ARBA" id="ARBA00022840"/>
    </source>
</evidence>
<dbReference type="VEuPathDB" id="FungiDB:AB675_2229"/>
<feature type="region of interest" description="Disordered" evidence="12">
    <location>
        <begin position="1"/>
        <end position="76"/>
    </location>
</feature>
<proteinExistence type="predicted"/>
<dbReference type="PROSITE" id="PS51194">
    <property type="entry name" value="HELICASE_CTER"/>
    <property type="match status" value="1"/>
</dbReference>
<dbReference type="Gene3D" id="3.40.50.300">
    <property type="entry name" value="P-loop containing nucleotide triphosphate hydrolases"/>
    <property type="match status" value="2"/>
</dbReference>
<dbReference type="InterPro" id="IPR001650">
    <property type="entry name" value="Helicase_C-like"/>
</dbReference>
<feature type="compositionally biased region" description="Acidic residues" evidence="12">
    <location>
        <begin position="202"/>
        <end position="218"/>
    </location>
</feature>
<name>A0A0N1HDJ0_9EURO</name>
<organism evidence="16 17">
    <name type="scientific">Cyphellophora attinorum</name>
    <dbReference type="NCBI Taxonomy" id="1664694"/>
    <lineage>
        <taxon>Eukaryota</taxon>
        <taxon>Fungi</taxon>
        <taxon>Dikarya</taxon>
        <taxon>Ascomycota</taxon>
        <taxon>Pezizomycotina</taxon>
        <taxon>Eurotiomycetes</taxon>
        <taxon>Chaetothyriomycetidae</taxon>
        <taxon>Chaetothyriales</taxon>
        <taxon>Cyphellophoraceae</taxon>
        <taxon>Cyphellophora</taxon>
    </lineage>
</organism>
<dbReference type="InterPro" id="IPR027417">
    <property type="entry name" value="P-loop_NTPase"/>
</dbReference>
<evidence type="ECO:0000256" key="3">
    <source>
        <dbReference type="ARBA" id="ARBA00022517"/>
    </source>
</evidence>
<dbReference type="InterPro" id="IPR050079">
    <property type="entry name" value="DEAD_box_RNA_helicase"/>
</dbReference>
<keyword evidence="4" id="KW-0547">Nucleotide-binding</keyword>
<evidence type="ECO:0000259" key="13">
    <source>
        <dbReference type="PROSITE" id="PS51192"/>
    </source>
</evidence>
<evidence type="ECO:0000256" key="8">
    <source>
        <dbReference type="ARBA" id="ARBA00022884"/>
    </source>
</evidence>